<feature type="signal peptide" evidence="1">
    <location>
        <begin position="1"/>
        <end position="25"/>
    </location>
</feature>
<feature type="domain" description="Ice-binding protein C-terminal" evidence="2">
    <location>
        <begin position="215"/>
        <end position="237"/>
    </location>
</feature>
<name>A0ABS4AE14_9PROT</name>
<proteinExistence type="predicted"/>
<gene>
    <name evidence="3" type="ORF">J8J14_10050</name>
</gene>
<organism evidence="3 4">
    <name type="scientific">Pararoseomonas baculiformis</name>
    <dbReference type="NCBI Taxonomy" id="2820812"/>
    <lineage>
        <taxon>Bacteria</taxon>
        <taxon>Pseudomonadati</taxon>
        <taxon>Pseudomonadota</taxon>
        <taxon>Alphaproteobacteria</taxon>
        <taxon>Acetobacterales</taxon>
        <taxon>Acetobacteraceae</taxon>
        <taxon>Pararoseomonas</taxon>
    </lineage>
</organism>
<dbReference type="RefSeq" id="WP_209379370.1">
    <property type="nucleotide sequence ID" value="NZ_JAGIZB010000008.1"/>
</dbReference>
<evidence type="ECO:0000259" key="2">
    <source>
        <dbReference type="Pfam" id="PF07589"/>
    </source>
</evidence>
<evidence type="ECO:0000256" key="1">
    <source>
        <dbReference type="SAM" id="SignalP"/>
    </source>
</evidence>
<dbReference type="InterPro" id="IPR013424">
    <property type="entry name" value="Ice-binding_C"/>
</dbReference>
<evidence type="ECO:0000313" key="4">
    <source>
        <dbReference type="Proteomes" id="UP000681594"/>
    </source>
</evidence>
<protein>
    <submittedName>
        <fullName evidence="3">PEP-CTERM sorting domain-containing protein</fullName>
    </submittedName>
</protein>
<reference evidence="3 4" key="1">
    <citation type="submission" date="2021-03" db="EMBL/GenBank/DDBJ databases">
        <authorList>
            <person name="So Y."/>
        </authorList>
    </citation>
    <scope>NUCLEOTIDE SEQUENCE [LARGE SCALE GENOMIC DNA]</scope>
    <source>
        <strain evidence="3 4">SSH11</strain>
    </source>
</reference>
<feature type="chain" id="PRO_5045245502" evidence="1">
    <location>
        <begin position="26"/>
        <end position="244"/>
    </location>
</feature>
<evidence type="ECO:0000313" key="3">
    <source>
        <dbReference type="EMBL" id="MBP0445121.1"/>
    </source>
</evidence>
<sequence>MKFKTAAAALGLGLGMAVSAGTADAALVISYQIGGGAVSSCADGAACDFNTIEGAVSTFVTGAGYNFFIETAQSYPAVGSQAMPVLRMAVEGNTAPGTGDAPTLRLMATQTGFTTLGTTPFDLASTVNFPAFADNGALQATATYSYYLDNSNTEFGTGMQIGSESFAYNGILTSAQSTNQLVSANPDGSFSLTSMLVLSGIDRGRGFSANSVVSAVPEPASLALLGMGLLGLGMTRRAGRRKAA</sequence>
<accession>A0ABS4AE14</accession>
<dbReference type="Pfam" id="PF07589">
    <property type="entry name" value="PEP-CTERM"/>
    <property type="match status" value="1"/>
</dbReference>
<dbReference type="NCBIfam" id="TIGR02595">
    <property type="entry name" value="PEP_CTERM"/>
    <property type="match status" value="1"/>
</dbReference>
<keyword evidence="1" id="KW-0732">Signal</keyword>
<comment type="caution">
    <text evidence="3">The sequence shown here is derived from an EMBL/GenBank/DDBJ whole genome shotgun (WGS) entry which is preliminary data.</text>
</comment>
<keyword evidence="4" id="KW-1185">Reference proteome</keyword>
<dbReference type="EMBL" id="JAGIZB010000008">
    <property type="protein sequence ID" value="MBP0445121.1"/>
    <property type="molecule type" value="Genomic_DNA"/>
</dbReference>
<dbReference type="Proteomes" id="UP000681594">
    <property type="component" value="Unassembled WGS sequence"/>
</dbReference>